<dbReference type="OrthoDB" id="5593278at2759"/>
<dbReference type="Gene3D" id="3.30.230.90">
    <property type="match status" value="1"/>
</dbReference>
<evidence type="ECO:0008006" key="5">
    <source>
        <dbReference type="Google" id="ProtNLM"/>
    </source>
</evidence>
<evidence type="ECO:0000256" key="1">
    <source>
        <dbReference type="SAM" id="MobiDB-lite"/>
    </source>
</evidence>
<evidence type="ECO:0000313" key="2">
    <source>
        <dbReference type="EMBL" id="KIJ24752.1"/>
    </source>
</evidence>
<dbReference type="AlphaFoldDB" id="A0A0C9VHL4"/>
<gene>
    <name evidence="3" type="ORF">M422DRAFT_178546</name>
    <name evidence="2" type="ORF">M422DRAFT_194321</name>
</gene>
<sequence length="160" mass="17478">MSLKSSSITRNIQDIETELVLQVFADRILLFITQIGKVGSLIQASIPPTAPLIPSSNLLSGSDSDMQPHPEQSLPSPPPSIQLTPLVGSAPSEQLQTLHSLYASQAATLVWLYTEARGGQRKPVVVGIALRKGHAETWDEDKQRKTFHGVMEMLQELLSK</sequence>
<proteinExistence type="predicted"/>
<feature type="compositionally biased region" description="Polar residues" evidence="1">
    <location>
        <begin position="55"/>
        <end position="65"/>
    </location>
</feature>
<dbReference type="PANTHER" id="PTHR31051:SF1">
    <property type="entry name" value="PROTEASOME ASSEMBLY CHAPERONE 3"/>
    <property type="match status" value="1"/>
</dbReference>
<evidence type="ECO:0000313" key="4">
    <source>
        <dbReference type="Proteomes" id="UP000054279"/>
    </source>
</evidence>
<dbReference type="GO" id="GO:0043248">
    <property type="term" value="P:proteasome assembly"/>
    <property type="evidence" value="ECO:0007669"/>
    <property type="project" value="InterPro"/>
</dbReference>
<reference evidence="3 4" key="1">
    <citation type="submission" date="2014-06" db="EMBL/GenBank/DDBJ databases">
        <title>Evolutionary Origins and Diversification of the Mycorrhizal Mutualists.</title>
        <authorList>
            <consortium name="DOE Joint Genome Institute"/>
            <consortium name="Mycorrhizal Genomics Consortium"/>
            <person name="Kohler A."/>
            <person name="Kuo A."/>
            <person name="Nagy L.G."/>
            <person name="Floudas D."/>
            <person name="Copeland A."/>
            <person name="Barry K.W."/>
            <person name="Cichocki N."/>
            <person name="Veneault-Fourrey C."/>
            <person name="LaButti K."/>
            <person name="Lindquist E.A."/>
            <person name="Lipzen A."/>
            <person name="Lundell T."/>
            <person name="Morin E."/>
            <person name="Murat C."/>
            <person name="Riley R."/>
            <person name="Ohm R."/>
            <person name="Sun H."/>
            <person name="Tunlid A."/>
            <person name="Henrissat B."/>
            <person name="Grigoriev I.V."/>
            <person name="Hibbett D.S."/>
            <person name="Martin F."/>
        </authorList>
    </citation>
    <scope>NUCLEOTIDE SEQUENCE [LARGE SCALE GENOMIC DNA]</scope>
    <source>
        <strain evidence="3 4">SS14</strain>
    </source>
</reference>
<dbReference type="InterPro" id="IPR018788">
    <property type="entry name" value="Proteasome_assmbl_chp_3"/>
</dbReference>
<organism evidence="3 4">
    <name type="scientific">Sphaerobolus stellatus (strain SS14)</name>
    <dbReference type="NCBI Taxonomy" id="990650"/>
    <lineage>
        <taxon>Eukaryota</taxon>
        <taxon>Fungi</taxon>
        <taxon>Dikarya</taxon>
        <taxon>Basidiomycota</taxon>
        <taxon>Agaricomycotina</taxon>
        <taxon>Agaricomycetes</taxon>
        <taxon>Phallomycetidae</taxon>
        <taxon>Geastrales</taxon>
        <taxon>Sphaerobolaceae</taxon>
        <taxon>Sphaerobolus</taxon>
    </lineage>
</organism>
<evidence type="ECO:0000313" key="3">
    <source>
        <dbReference type="EMBL" id="KIJ37035.1"/>
    </source>
</evidence>
<dbReference type="InterPro" id="IPR053720">
    <property type="entry name" value="Psm_Assembly_Chaperone"/>
</dbReference>
<dbReference type="HOGENOM" id="CLU_105927_0_0_1"/>
<keyword evidence="4" id="KW-1185">Reference proteome</keyword>
<name>A0A0C9VHL4_SPHS4</name>
<protein>
    <recommendedName>
        <fullName evidence="5">Proteasome assembly chaperone 3</fullName>
    </recommendedName>
</protein>
<feature type="region of interest" description="Disordered" evidence="1">
    <location>
        <begin position="55"/>
        <end position="79"/>
    </location>
</feature>
<dbReference type="EMBL" id="KN837460">
    <property type="protein sequence ID" value="KIJ24752.1"/>
    <property type="molecule type" value="Genomic_DNA"/>
</dbReference>
<dbReference type="Proteomes" id="UP000054279">
    <property type="component" value="Unassembled WGS sequence"/>
</dbReference>
<accession>A0A0C9VHL4</accession>
<dbReference type="EMBL" id="KN837172">
    <property type="protein sequence ID" value="KIJ37035.1"/>
    <property type="molecule type" value="Genomic_DNA"/>
</dbReference>
<dbReference type="PANTHER" id="PTHR31051">
    <property type="entry name" value="PROTEASOME ASSEMBLY CHAPERONE 3"/>
    <property type="match status" value="1"/>
</dbReference>